<feature type="chain" id="PRO_5004611927" description="Cellobiose dehydrogenase-like cytochrome domain-containing protein" evidence="3">
    <location>
        <begin position="24"/>
        <end position="480"/>
    </location>
</feature>
<organism evidence="5 6">
    <name type="scientific">Endocarpon pusillum (strain Z07020 / HMAS-L-300199)</name>
    <name type="common">Lichen-forming fungus</name>
    <dbReference type="NCBI Taxonomy" id="1263415"/>
    <lineage>
        <taxon>Eukaryota</taxon>
        <taxon>Fungi</taxon>
        <taxon>Dikarya</taxon>
        <taxon>Ascomycota</taxon>
        <taxon>Pezizomycotina</taxon>
        <taxon>Eurotiomycetes</taxon>
        <taxon>Chaetothyriomycetidae</taxon>
        <taxon>Verrucariales</taxon>
        <taxon>Verrucariaceae</taxon>
        <taxon>Endocarpon</taxon>
    </lineage>
</organism>
<evidence type="ECO:0000313" key="6">
    <source>
        <dbReference type="Proteomes" id="UP000019373"/>
    </source>
</evidence>
<dbReference type="PANTHER" id="PTHR47797:SF3">
    <property type="entry name" value="CYTOCHROME B561 DOMAIN-CONTAINING PROTEIN"/>
    <property type="match status" value="1"/>
</dbReference>
<dbReference type="eggNOG" id="ENOG502SQWM">
    <property type="taxonomic scope" value="Eukaryota"/>
</dbReference>
<dbReference type="CDD" id="cd08760">
    <property type="entry name" value="Cyt_b561_FRRS1_like"/>
    <property type="match status" value="1"/>
</dbReference>
<dbReference type="OrthoDB" id="19261at2759"/>
<keyword evidence="2" id="KW-1133">Transmembrane helix</keyword>
<feature type="region of interest" description="Disordered" evidence="1">
    <location>
        <begin position="222"/>
        <end position="246"/>
    </location>
</feature>
<dbReference type="PANTHER" id="PTHR47797">
    <property type="entry name" value="DEHYDROGENASE, PUTATIVE (AFU_ORTHOLOGUE AFUA_8G05805)-RELATED"/>
    <property type="match status" value="1"/>
</dbReference>
<sequence length="480" mass="52593">MKISGAREIVVWLAWFLSLPAWAEDTASPPIQFCKQEDTVSLDFCVAVTPYQNATSASTDLYVTITRTRPETDGWLGVGLGSEMNGALMFVLYDDPQDGLRTSIRTATGHHEPIELSAMAMEEGQLLPDIKVVKSAYDDQPPGSSSPPDARGKPRTGTANILIYSAPLWPKTSIDTTSASQPWIWAHNPTSPTPSALKMHSRDENSGYGFFWTDFATALSNPPSSRPPFPRPDKSSPSHLTTTTPPPIYRLGGPSIRNWLFHIHGALASLSFLVLYPLGALLLRTSDSRAFNFHWTTQAFASVLLCLGAGLGWTLSRSIELAHQGVGLAIVAGVAGQILLGWRHHVGFLRTKGGTWMGKMHVWLGRGLLMAGWMNVMLGVSARGYGMLVMLAVAVVAHAEMVFMFRAWGFGMKVPGWGLGKRLVSRLWLGRRGAGRAAAAGGVGEEEGWGWGWERSTLNWLERMRKKMKMKTKIMMRMAA</sequence>
<feature type="transmembrane region" description="Helical" evidence="2">
    <location>
        <begin position="259"/>
        <end position="283"/>
    </location>
</feature>
<keyword evidence="2" id="KW-0472">Membrane</keyword>
<keyword evidence="3" id="KW-0732">Signal</keyword>
<feature type="compositionally biased region" description="Low complexity" evidence="1">
    <location>
        <begin position="138"/>
        <end position="149"/>
    </location>
</feature>
<keyword evidence="2" id="KW-0812">Transmembrane</keyword>
<dbReference type="HOGENOM" id="CLU_031471_3_0_1"/>
<dbReference type="EMBL" id="KE721068">
    <property type="protein sequence ID" value="ERF72626.1"/>
    <property type="molecule type" value="Genomic_DNA"/>
</dbReference>
<accession>U1GL89</accession>
<dbReference type="Gene3D" id="1.20.120.1770">
    <property type="match status" value="1"/>
</dbReference>
<evidence type="ECO:0000256" key="1">
    <source>
        <dbReference type="SAM" id="MobiDB-lite"/>
    </source>
</evidence>
<protein>
    <recommendedName>
        <fullName evidence="4">Cellobiose dehydrogenase-like cytochrome domain-containing protein</fullName>
    </recommendedName>
</protein>
<dbReference type="SUPFAM" id="SSF49344">
    <property type="entry name" value="CBD9-like"/>
    <property type="match status" value="1"/>
</dbReference>
<feature type="transmembrane region" description="Helical" evidence="2">
    <location>
        <begin position="363"/>
        <end position="382"/>
    </location>
</feature>
<reference evidence="6" key="1">
    <citation type="journal article" date="2014" name="BMC Genomics">
        <title>Genome characteristics reveal the impact of lichenization on lichen-forming fungus Endocarpon pusillum Hedwig (Verrucariales, Ascomycota).</title>
        <authorList>
            <person name="Wang Y.-Y."/>
            <person name="Liu B."/>
            <person name="Zhang X.-Y."/>
            <person name="Zhou Q.-M."/>
            <person name="Zhang T."/>
            <person name="Li H."/>
            <person name="Yu Y.-F."/>
            <person name="Zhang X.-L."/>
            <person name="Hao X.-Y."/>
            <person name="Wang M."/>
            <person name="Wang L."/>
            <person name="Wei J.-C."/>
        </authorList>
    </citation>
    <scope>NUCLEOTIDE SEQUENCE [LARGE SCALE GENOMIC DNA]</scope>
    <source>
        <strain evidence="6">Z07020 / HMAS-L-300199</strain>
    </source>
</reference>
<proteinExistence type="predicted"/>
<dbReference type="Proteomes" id="UP000019373">
    <property type="component" value="Unassembled WGS sequence"/>
</dbReference>
<dbReference type="CDD" id="cd09630">
    <property type="entry name" value="CDH_like_cytochrome"/>
    <property type="match status" value="1"/>
</dbReference>
<dbReference type="Gene3D" id="2.60.40.1210">
    <property type="entry name" value="Cellobiose dehydrogenase, cytochrome domain"/>
    <property type="match status" value="1"/>
</dbReference>
<dbReference type="GeneID" id="19240628"/>
<feature type="transmembrane region" description="Helical" evidence="2">
    <location>
        <begin position="295"/>
        <end position="315"/>
    </location>
</feature>
<dbReference type="AlphaFoldDB" id="U1GL89"/>
<evidence type="ECO:0000313" key="5">
    <source>
        <dbReference type="EMBL" id="ERF72626.1"/>
    </source>
</evidence>
<dbReference type="Pfam" id="PF16010">
    <property type="entry name" value="CDH-cyt"/>
    <property type="match status" value="1"/>
</dbReference>
<dbReference type="RefSeq" id="XP_007801703.1">
    <property type="nucleotide sequence ID" value="XM_007803512.1"/>
</dbReference>
<feature type="domain" description="Cellobiose dehydrogenase-like cytochrome" evidence="4">
    <location>
        <begin position="31"/>
        <end position="117"/>
    </location>
</feature>
<feature type="signal peptide" evidence="3">
    <location>
        <begin position="1"/>
        <end position="23"/>
    </location>
</feature>
<evidence type="ECO:0000259" key="4">
    <source>
        <dbReference type="Pfam" id="PF16010"/>
    </source>
</evidence>
<feature type="transmembrane region" description="Helical" evidence="2">
    <location>
        <begin position="388"/>
        <end position="408"/>
    </location>
</feature>
<name>U1GL89_ENDPU</name>
<dbReference type="InterPro" id="IPR015920">
    <property type="entry name" value="Cellobiose_DH-like_cyt"/>
</dbReference>
<feature type="transmembrane region" description="Helical" evidence="2">
    <location>
        <begin position="321"/>
        <end position="342"/>
    </location>
</feature>
<feature type="region of interest" description="Disordered" evidence="1">
    <location>
        <begin position="135"/>
        <end position="156"/>
    </location>
</feature>
<gene>
    <name evidence="5" type="ORF">EPUS_05680</name>
</gene>
<evidence type="ECO:0000256" key="2">
    <source>
        <dbReference type="SAM" id="Phobius"/>
    </source>
</evidence>
<dbReference type="OMA" id="KSFKYHW"/>
<keyword evidence="6" id="KW-1185">Reference proteome</keyword>
<evidence type="ECO:0000256" key="3">
    <source>
        <dbReference type="SAM" id="SignalP"/>
    </source>
</evidence>